<dbReference type="SMART" id="SM00490">
    <property type="entry name" value="HELICc"/>
    <property type="match status" value="1"/>
</dbReference>
<evidence type="ECO:0000256" key="12">
    <source>
        <dbReference type="ARBA" id="ARBA00034617"/>
    </source>
</evidence>
<feature type="domain" description="Helicase C-terminal" evidence="18">
    <location>
        <begin position="502"/>
        <end position="648"/>
    </location>
</feature>
<protein>
    <recommendedName>
        <fullName evidence="2 15">ATP-dependent DNA helicase RecG</fullName>
        <ecNumber evidence="13 15">5.6.2.4</ecNumber>
    </recommendedName>
</protein>
<name>D8K557_NITWC</name>
<dbReference type="AlphaFoldDB" id="D8K557"/>
<dbReference type="Gene3D" id="2.40.50.140">
    <property type="entry name" value="Nucleic acid-binding proteins"/>
    <property type="match status" value="1"/>
</dbReference>
<dbReference type="Pfam" id="PF17191">
    <property type="entry name" value="RecG_wedge"/>
    <property type="match status" value="1"/>
</dbReference>
<evidence type="ECO:0000313" key="19">
    <source>
        <dbReference type="EMBL" id="ADJ28034.1"/>
    </source>
</evidence>
<dbReference type="FunFam" id="3.40.50.300:FF:000391">
    <property type="entry name" value="ATP-dependent DNA helicase RecG"/>
    <property type="match status" value="1"/>
</dbReference>
<dbReference type="eggNOG" id="COG1200">
    <property type="taxonomic scope" value="Bacteria"/>
</dbReference>
<reference evidence="19 20" key="1">
    <citation type="submission" date="2010-06" db="EMBL/GenBank/DDBJ databases">
        <title>Complete sequence of chromosome of Nitrosococcus watsoni C-113.</title>
        <authorList>
            <consortium name="US DOE Joint Genome Institute"/>
            <person name="Lucas S."/>
            <person name="Copeland A."/>
            <person name="Lapidus A."/>
            <person name="Cheng J.-F."/>
            <person name="Bruce D."/>
            <person name="Goodwin L."/>
            <person name="Pitluck S."/>
            <person name="Malfatti S.A."/>
            <person name="Chain P.S.G."/>
            <person name="Land M."/>
            <person name="Hauser L."/>
            <person name="Kyrpides N."/>
            <person name="Ivanova N."/>
            <person name="Cambell M.A."/>
            <person name="Heidelberg J.F."/>
            <person name="Klotz M.G."/>
            <person name="Woyke T."/>
        </authorList>
    </citation>
    <scope>NUCLEOTIDE SEQUENCE [LARGE SCALE GENOMIC DNA]</scope>
    <source>
        <strain evidence="19 20">C-113</strain>
    </source>
</reference>
<dbReference type="GO" id="GO:0003677">
    <property type="term" value="F:DNA binding"/>
    <property type="evidence" value="ECO:0007669"/>
    <property type="project" value="UniProtKB-KW"/>
</dbReference>
<dbReference type="PANTHER" id="PTHR47964">
    <property type="entry name" value="ATP-DEPENDENT DNA HELICASE HOMOLOG RECG, CHLOROPLASTIC"/>
    <property type="match status" value="1"/>
</dbReference>
<feature type="domain" description="Helicase ATP-binding" evidence="17">
    <location>
        <begin position="304"/>
        <end position="469"/>
    </location>
</feature>
<evidence type="ECO:0000256" key="15">
    <source>
        <dbReference type="RuleBase" id="RU363016"/>
    </source>
</evidence>
<dbReference type="EC" id="5.6.2.4" evidence="13 15"/>
<comment type="function">
    <text evidence="15">Plays a critical role in recombination and DNA repair. Helps process Holliday junction intermediates to mature products by catalyzing branch migration. Has replication fork regression activity, unwinds stalled or blocked replication forks to make a HJ that can be resolved. Has a DNA unwinding activity characteristic of a DNA helicase with 3'-5' polarity.</text>
</comment>
<dbReference type="InterPro" id="IPR047112">
    <property type="entry name" value="RecG/Mfd"/>
</dbReference>
<dbReference type="Pfam" id="PF00271">
    <property type="entry name" value="Helicase_C"/>
    <property type="match status" value="1"/>
</dbReference>
<dbReference type="PROSITE" id="PS51192">
    <property type="entry name" value="HELICASE_ATP_BIND_1"/>
    <property type="match status" value="1"/>
</dbReference>
<dbReference type="SUPFAM" id="SSF52540">
    <property type="entry name" value="P-loop containing nucleoside triphosphate hydrolases"/>
    <property type="match status" value="2"/>
</dbReference>
<dbReference type="SUPFAM" id="SSF50249">
    <property type="entry name" value="Nucleic acid-binding proteins"/>
    <property type="match status" value="1"/>
</dbReference>
<dbReference type="PANTHER" id="PTHR47964:SF1">
    <property type="entry name" value="ATP-DEPENDENT DNA HELICASE HOMOLOG RECG, CHLOROPLASTIC"/>
    <property type="match status" value="1"/>
</dbReference>
<dbReference type="STRING" id="105559.Nwat_1100"/>
<dbReference type="NCBIfam" id="NF008163">
    <property type="entry name" value="PRK10917.1-1"/>
    <property type="match status" value="1"/>
</dbReference>
<evidence type="ECO:0000256" key="14">
    <source>
        <dbReference type="ARBA" id="ARBA00048988"/>
    </source>
</evidence>
<dbReference type="GO" id="GO:0006310">
    <property type="term" value="P:DNA recombination"/>
    <property type="evidence" value="ECO:0007669"/>
    <property type="project" value="UniProtKB-UniRule"/>
</dbReference>
<comment type="catalytic activity">
    <reaction evidence="12 15">
        <text>Couples ATP hydrolysis with the unwinding of duplex DNA by translocating in the 3'-5' direction.</text>
        <dbReference type="EC" id="5.6.2.4"/>
    </reaction>
</comment>
<evidence type="ECO:0000313" key="20">
    <source>
        <dbReference type="Proteomes" id="UP000000393"/>
    </source>
</evidence>
<comment type="catalytic activity">
    <reaction evidence="14 15">
        <text>ATP + H2O = ADP + phosphate + H(+)</text>
        <dbReference type="Rhea" id="RHEA:13065"/>
        <dbReference type="ChEBI" id="CHEBI:15377"/>
        <dbReference type="ChEBI" id="CHEBI:15378"/>
        <dbReference type="ChEBI" id="CHEBI:30616"/>
        <dbReference type="ChEBI" id="CHEBI:43474"/>
        <dbReference type="ChEBI" id="CHEBI:456216"/>
        <dbReference type="EC" id="5.6.2.4"/>
    </reaction>
</comment>
<dbReference type="SMART" id="SM00487">
    <property type="entry name" value="DEXDc"/>
    <property type="match status" value="1"/>
</dbReference>
<dbReference type="CDD" id="cd17992">
    <property type="entry name" value="DEXHc_RecG"/>
    <property type="match status" value="1"/>
</dbReference>
<evidence type="ECO:0000259" key="17">
    <source>
        <dbReference type="PROSITE" id="PS51192"/>
    </source>
</evidence>
<dbReference type="NCBIfam" id="NF008165">
    <property type="entry name" value="PRK10917.1-3"/>
    <property type="match status" value="1"/>
</dbReference>
<dbReference type="GO" id="GO:0043138">
    <property type="term" value="F:3'-5' DNA helicase activity"/>
    <property type="evidence" value="ECO:0007669"/>
    <property type="project" value="UniProtKB-EC"/>
</dbReference>
<evidence type="ECO:0000256" key="16">
    <source>
        <dbReference type="SAM" id="MobiDB-lite"/>
    </source>
</evidence>
<evidence type="ECO:0000256" key="4">
    <source>
        <dbReference type="ARBA" id="ARBA00022763"/>
    </source>
</evidence>
<evidence type="ECO:0000256" key="3">
    <source>
        <dbReference type="ARBA" id="ARBA00022741"/>
    </source>
</evidence>
<keyword evidence="8" id="KW-0238">DNA-binding</keyword>
<dbReference type="NCBIfam" id="TIGR00643">
    <property type="entry name" value="recG"/>
    <property type="match status" value="1"/>
</dbReference>
<dbReference type="CDD" id="cd04488">
    <property type="entry name" value="RecG_wedge_OBF"/>
    <property type="match status" value="1"/>
</dbReference>
<keyword evidence="10 15" id="KW-0234">DNA repair</keyword>
<evidence type="ECO:0000256" key="5">
    <source>
        <dbReference type="ARBA" id="ARBA00022801"/>
    </source>
</evidence>
<comment type="similarity">
    <text evidence="1 15">Belongs to the helicase family. RecG subfamily.</text>
</comment>
<dbReference type="InterPro" id="IPR045562">
    <property type="entry name" value="RecG_dom3_C"/>
</dbReference>
<evidence type="ECO:0000256" key="8">
    <source>
        <dbReference type="ARBA" id="ARBA00023125"/>
    </source>
</evidence>
<evidence type="ECO:0000259" key="18">
    <source>
        <dbReference type="PROSITE" id="PS51194"/>
    </source>
</evidence>
<evidence type="ECO:0000256" key="11">
    <source>
        <dbReference type="ARBA" id="ARBA00023235"/>
    </source>
</evidence>
<dbReference type="PROSITE" id="PS51194">
    <property type="entry name" value="HELICASE_CTER"/>
    <property type="match status" value="1"/>
</dbReference>
<gene>
    <name evidence="19" type="ordered locus">Nwat_1100</name>
</gene>
<dbReference type="RefSeq" id="WP_013220134.1">
    <property type="nucleotide sequence ID" value="NC_014315.1"/>
</dbReference>
<feature type="compositionally biased region" description="Polar residues" evidence="16">
    <location>
        <begin position="1"/>
        <end position="16"/>
    </location>
</feature>
<evidence type="ECO:0000256" key="10">
    <source>
        <dbReference type="ARBA" id="ARBA00023204"/>
    </source>
</evidence>
<sequence>MPLSTLTSEKSNSIESRGSRHSPLTLATPVTTLKGVGPSLANRLARLGLCKVQDLLFHLPQRYQDRTRVAPISLLQKGREALIEGEIQLCELRPGRRQSLLCSLSDRTGKIFLRFFHFSAWQQNLLTPGARVRCFGEPRQGAAGLEMVHPDYHRLSEDRPAVTEAYLTPVYPVTEGLRQSSLRDLIQGVLKDLGEEGIIDHVPSGFLAGIGLPTLSEALMYLHQPPPDAPLDLLAEGKHPVQQRLAFEELLAHHLSLRQLRLRTSCLQAPLLSSEGRLQQRFLATLPFPLTAAQSQVAQEILADMAQESPMQRLLQGDVGSGKTVVAALAILQAVEAGYQAVLMAPTELLAEQHLRVLQDWFCPSDIKVEWLAAKRTAKARRESLERLEGGETAVAVGTHALFQEGVNFHNLGLVVVDEQHRFGVEQRLALREKGRYGNSCPHQLIMTATPIPRTLAMTAYADLDTSVIDQLPPGRIPVATAVASDRRRDEVVARVRWACRAGRQAYWVCTLIEESDSLQAQAAEESAAELAEALPELRIGLIHGRMKTQEKERTMAAFKSGILHLLVATTVIEVGVDVPNASLMIIENAERLGLSQLHQLRGRVGRGAADSYCVLLYHGPLSELSRARLACLRATNDGFEIARRDLELRGPGEVLGTRQTGLPQYRVANLMRDQELLVSVGQVADRFQQRYPAQVASLISRWLGEENRYGEV</sequence>
<dbReference type="EMBL" id="CP002086">
    <property type="protein sequence ID" value="ADJ28034.1"/>
    <property type="molecule type" value="Genomic_DNA"/>
</dbReference>
<dbReference type="NCBIfam" id="NF008166">
    <property type="entry name" value="PRK10917.1-4"/>
    <property type="match status" value="1"/>
</dbReference>
<dbReference type="InterPro" id="IPR012340">
    <property type="entry name" value="NA-bd_OB-fold"/>
</dbReference>
<dbReference type="KEGG" id="nwa:Nwat_1100"/>
<dbReference type="Pfam" id="PF00270">
    <property type="entry name" value="DEAD"/>
    <property type="match status" value="1"/>
</dbReference>
<evidence type="ECO:0000256" key="13">
    <source>
        <dbReference type="ARBA" id="ARBA00034808"/>
    </source>
</evidence>
<dbReference type="InterPro" id="IPR001650">
    <property type="entry name" value="Helicase_C-like"/>
</dbReference>
<dbReference type="InterPro" id="IPR027417">
    <property type="entry name" value="P-loop_NTPase"/>
</dbReference>
<dbReference type="GO" id="GO:0006281">
    <property type="term" value="P:DNA repair"/>
    <property type="evidence" value="ECO:0007669"/>
    <property type="project" value="UniProtKB-UniRule"/>
</dbReference>
<feature type="region of interest" description="Disordered" evidence="16">
    <location>
        <begin position="1"/>
        <end position="23"/>
    </location>
</feature>
<keyword evidence="20" id="KW-1185">Reference proteome</keyword>
<keyword evidence="6 15" id="KW-0347">Helicase</keyword>
<dbReference type="Gene3D" id="3.40.50.300">
    <property type="entry name" value="P-loop containing nucleotide triphosphate hydrolases"/>
    <property type="match status" value="2"/>
</dbReference>
<dbReference type="GO" id="GO:0005524">
    <property type="term" value="F:ATP binding"/>
    <property type="evidence" value="ECO:0007669"/>
    <property type="project" value="UniProtKB-KW"/>
</dbReference>
<evidence type="ECO:0000256" key="9">
    <source>
        <dbReference type="ARBA" id="ARBA00023172"/>
    </source>
</evidence>
<dbReference type="InterPro" id="IPR011545">
    <property type="entry name" value="DEAD/DEAH_box_helicase_dom"/>
</dbReference>
<dbReference type="Pfam" id="PF19833">
    <property type="entry name" value="RecG_dom3_C"/>
    <property type="match status" value="1"/>
</dbReference>
<dbReference type="HOGENOM" id="CLU_005122_7_1_6"/>
<keyword evidence="11" id="KW-0413">Isomerase</keyword>
<keyword evidence="7 15" id="KW-0067">ATP-binding</keyword>
<keyword evidence="9 15" id="KW-0233">DNA recombination</keyword>
<keyword evidence="4 15" id="KW-0227">DNA damage</keyword>
<dbReference type="GO" id="GO:0016887">
    <property type="term" value="F:ATP hydrolysis activity"/>
    <property type="evidence" value="ECO:0007669"/>
    <property type="project" value="RHEA"/>
</dbReference>
<dbReference type="Proteomes" id="UP000000393">
    <property type="component" value="Chromosome"/>
</dbReference>
<keyword evidence="3 15" id="KW-0547">Nucleotide-binding</keyword>
<proteinExistence type="inferred from homology"/>
<dbReference type="InterPro" id="IPR033454">
    <property type="entry name" value="RecG_wedge"/>
</dbReference>
<evidence type="ECO:0000256" key="2">
    <source>
        <dbReference type="ARBA" id="ARBA00017846"/>
    </source>
</evidence>
<evidence type="ECO:0000256" key="7">
    <source>
        <dbReference type="ARBA" id="ARBA00022840"/>
    </source>
</evidence>
<dbReference type="InterPro" id="IPR004609">
    <property type="entry name" value="ATP-dep_DNA_helicase_RecG"/>
</dbReference>
<evidence type="ECO:0000256" key="6">
    <source>
        <dbReference type="ARBA" id="ARBA00022806"/>
    </source>
</evidence>
<evidence type="ECO:0000256" key="1">
    <source>
        <dbReference type="ARBA" id="ARBA00007504"/>
    </source>
</evidence>
<keyword evidence="5 15" id="KW-0378">Hydrolase</keyword>
<dbReference type="InterPro" id="IPR014001">
    <property type="entry name" value="Helicase_ATP-bd"/>
</dbReference>
<dbReference type="NCBIfam" id="NF008168">
    <property type="entry name" value="PRK10917.2-2"/>
    <property type="match status" value="1"/>
</dbReference>
<dbReference type="OrthoDB" id="9804325at2"/>
<organism evidence="19 20">
    <name type="scientific">Nitrosococcus watsoni (strain C-113)</name>
    <dbReference type="NCBI Taxonomy" id="105559"/>
    <lineage>
        <taxon>Bacteria</taxon>
        <taxon>Pseudomonadati</taxon>
        <taxon>Pseudomonadota</taxon>
        <taxon>Gammaproteobacteria</taxon>
        <taxon>Chromatiales</taxon>
        <taxon>Chromatiaceae</taxon>
        <taxon>Nitrosococcus</taxon>
    </lineage>
</organism>
<accession>D8K557</accession>